<evidence type="ECO:0000256" key="1">
    <source>
        <dbReference type="ARBA" id="ARBA00004141"/>
    </source>
</evidence>
<organism evidence="10 11">
    <name type="scientific">Deferribacter autotrophicus</name>
    <dbReference type="NCBI Taxonomy" id="500465"/>
    <lineage>
        <taxon>Bacteria</taxon>
        <taxon>Pseudomonadati</taxon>
        <taxon>Deferribacterota</taxon>
        <taxon>Deferribacteres</taxon>
        <taxon>Deferribacterales</taxon>
        <taxon>Deferribacteraceae</taxon>
        <taxon>Deferribacter</taxon>
    </lineage>
</organism>
<dbReference type="InterPro" id="IPR029095">
    <property type="entry name" value="NarX-like_N"/>
</dbReference>
<comment type="caution">
    <text evidence="10">The sequence shown here is derived from an EMBL/GenBank/DDBJ whole genome shotgun (WGS) entry which is preliminary data.</text>
</comment>
<gene>
    <name evidence="10" type="ORF">FHQ18_05730</name>
</gene>
<evidence type="ECO:0000256" key="2">
    <source>
        <dbReference type="ARBA" id="ARBA00022692"/>
    </source>
</evidence>
<feature type="domain" description="Methyl-accepting transducer" evidence="9">
    <location>
        <begin position="273"/>
        <end position="509"/>
    </location>
</feature>
<dbReference type="Pfam" id="PF00015">
    <property type="entry name" value="MCPsignal"/>
    <property type="match status" value="1"/>
</dbReference>
<proteinExistence type="inferred from homology"/>
<comment type="similarity">
    <text evidence="6">Belongs to the methyl-accepting chemotaxis (MCP) protein family.</text>
</comment>
<dbReference type="OrthoDB" id="9765238at2"/>
<dbReference type="RefSeq" id="WP_149266208.1">
    <property type="nucleotide sequence ID" value="NZ_VFJB01000004.1"/>
</dbReference>
<evidence type="ECO:0000256" key="5">
    <source>
        <dbReference type="ARBA" id="ARBA00023224"/>
    </source>
</evidence>
<dbReference type="Pfam" id="PF13675">
    <property type="entry name" value="PilJ"/>
    <property type="match status" value="1"/>
</dbReference>
<accession>A0A5A8F578</accession>
<reference evidence="10 11" key="1">
    <citation type="submission" date="2019-06" db="EMBL/GenBank/DDBJ databases">
        <title>Genomic insights into carbon and energy metabolism of Deferribacter autotrophicus revealed new metabolic traits in the phylum Deferribacteres.</title>
        <authorList>
            <person name="Slobodkin A.I."/>
            <person name="Slobodkina G.B."/>
            <person name="Allioux M."/>
            <person name="Alain K."/>
            <person name="Jebbar M."/>
            <person name="Shadrin V."/>
            <person name="Kublanov I.V."/>
            <person name="Toshchakov S.V."/>
            <person name="Bonch-Osmolovskaya E.A."/>
        </authorList>
    </citation>
    <scope>NUCLEOTIDE SEQUENCE [LARGE SCALE GENOMIC DNA]</scope>
    <source>
        <strain evidence="10 11">SL50</strain>
    </source>
</reference>
<evidence type="ECO:0000256" key="4">
    <source>
        <dbReference type="ARBA" id="ARBA00023136"/>
    </source>
</evidence>
<protein>
    <recommendedName>
        <fullName evidence="9">Methyl-accepting transducer domain-containing protein</fullName>
    </recommendedName>
</protein>
<dbReference type="InterPro" id="IPR004089">
    <property type="entry name" value="MCPsignal_dom"/>
</dbReference>
<dbReference type="Gene3D" id="1.10.287.950">
    <property type="entry name" value="Methyl-accepting chemotaxis protein"/>
    <property type="match status" value="1"/>
</dbReference>
<dbReference type="PRINTS" id="PR00260">
    <property type="entry name" value="CHEMTRNSDUCR"/>
</dbReference>
<dbReference type="Proteomes" id="UP000322876">
    <property type="component" value="Unassembled WGS sequence"/>
</dbReference>
<dbReference type="SMART" id="SM00283">
    <property type="entry name" value="MA"/>
    <property type="match status" value="1"/>
</dbReference>
<dbReference type="InterPro" id="IPR004090">
    <property type="entry name" value="Chemotax_Me-accpt_rcpt"/>
</dbReference>
<dbReference type="GO" id="GO:0004888">
    <property type="term" value="F:transmembrane signaling receptor activity"/>
    <property type="evidence" value="ECO:0007669"/>
    <property type="project" value="InterPro"/>
</dbReference>
<dbReference type="GO" id="GO:0006935">
    <property type="term" value="P:chemotaxis"/>
    <property type="evidence" value="ECO:0007669"/>
    <property type="project" value="InterPro"/>
</dbReference>
<evidence type="ECO:0000313" key="10">
    <source>
        <dbReference type="EMBL" id="KAA0258656.1"/>
    </source>
</evidence>
<sequence length="545" mass="61326">MNKLKDFVTFKSWDLKKMVGVLLIIILLLILVTVSGTIYTVYVLKKQKADALIINMAGRQRMLTQKMTKEMMIYLNYKRQGNVELASKYEKTLKNTMQLFDMTLNSLTYGGKVSIDLNMKSFEKIPGAYDETVKKQLLTVKEIWNTFHKKINNILKNHSDDDSLHFVLNNNIKLLTEMNKAVYLMQKYSEKKVSSLLVFGFISIIISLINGLFALYLVRIITSRILVSRKYIHEITNGNLNFQIDENIQDGILKDLIIMKNKISGIMMSLLNLINELVLTKDKLQAISSETSTMIENNTNGIISIASAMEEISVTSEEVLNNVNIVNNVMSNATSVTEEGKNKLYETVSRINNIKNNTSELAQTVEDLVYSSDEISNILNVIYDIADQTNLLALNAAIEAARAGEHGRGFAVVADEVRKLAEKTQKSVKEIGNIIAQLKEKTKTAHNKMQIAGESVEESVKIINETEIAFNKIVDIIREISEKNSLINTSINEQTIALSNINQNVQSLSAGTEQSKSMIQSFMNIVKSINNQVNKLSEIAKVFKV</sequence>
<dbReference type="GO" id="GO:0007165">
    <property type="term" value="P:signal transduction"/>
    <property type="evidence" value="ECO:0007669"/>
    <property type="project" value="UniProtKB-KW"/>
</dbReference>
<evidence type="ECO:0000313" key="11">
    <source>
        <dbReference type="Proteomes" id="UP000322876"/>
    </source>
</evidence>
<dbReference type="EMBL" id="VFJB01000004">
    <property type="protein sequence ID" value="KAA0258656.1"/>
    <property type="molecule type" value="Genomic_DNA"/>
</dbReference>
<dbReference type="AlphaFoldDB" id="A0A5A8F578"/>
<evidence type="ECO:0000259" key="9">
    <source>
        <dbReference type="PROSITE" id="PS50111"/>
    </source>
</evidence>
<dbReference type="PROSITE" id="PS50111">
    <property type="entry name" value="CHEMOTAXIS_TRANSDUC_2"/>
    <property type="match status" value="1"/>
</dbReference>
<dbReference type="PANTHER" id="PTHR32089:SF112">
    <property type="entry name" value="LYSOZYME-LIKE PROTEIN-RELATED"/>
    <property type="match status" value="1"/>
</dbReference>
<dbReference type="SUPFAM" id="SSF58104">
    <property type="entry name" value="Methyl-accepting chemotaxis protein (MCP) signaling domain"/>
    <property type="match status" value="1"/>
</dbReference>
<evidence type="ECO:0000256" key="3">
    <source>
        <dbReference type="ARBA" id="ARBA00022989"/>
    </source>
</evidence>
<keyword evidence="11" id="KW-1185">Reference proteome</keyword>
<keyword evidence="2 8" id="KW-0812">Transmembrane</keyword>
<dbReference type="PANTHER" id="PTHR32089">
    <property type="entry name" value="METHYL-ACCEPTING CHEMOTAXIS PROTEIN MCPB"/>
    <property type="match status" value="1"/>
</dbReference>
<feature type="transmembrane region" description="Helical" evidence="8">
    <location>
        <begin position="196"/>
        <end position="218"/>
    </location>
</feature>
<dbReference type="FunFam" id="1.10.287.950:FF:000001">
    <property type="entry name" value="Methyl-accepting chemotaxis sensory transducer"/>
    <property type="match status" value="1"/>
</dbReference>
<evidence type="ECO:0000256" key="6">
    <source>
        <dbReference type="ARBA" id="ARBA00029447"/>
    </source>
</evidence>
<feature type="transmembrane region" description="Helical" evidence="8">
    <location>
        <begin position="20"/>
        <end position="44"/>
    </location>
</feature>
<dbReference type="GO" id="GO:0016020">
    <property type="term" value="C:membrane"/>
    <property type="evidence" value="ECO:0007669"/>
    <property type="project" value="UniProtKB-SubCell"/>
</dbReference>
<evidence type="ECO:0000256" key="8">
    <source>
        <dbReference type="SAM" id="Phobius"/>
    </source>
</evidence>
<keyword evidence="4 8" id="KW-0472">Membrane</keyword>
<evidence type="ECO:0000256" key="7">
    <source>
        <dbReference type="PROSITE-ProRule" id="PRU00284"/>
    </source>
</evidence>
<keyword evidence="5 7" id="KW-0807">Transducer</keyword>
<dbReference type="CDD" id="cd11386">
    <property type="entry name" value="MCP_signal"/>
    <property type="match status" value="1"/>
</dbReference>
<name>A0A5A8F578_9BACT</name>
<keyword evidence="3 8" id="KW-1133">Transmembrane helix</keyword>
<comment type="subcellular location">
    <subcellularLocation>
        <location evidence="1">Membrane</location>
        <topology evidence="1">Multi-pass membrane protein</topology>
    </subcellularLocation>
</comment>